<sequence length="93" mass="10530">MFNEDILPLNPTLTPVEYGGATSLTSSIDQSCFTRTLIPRNKQKKKSYQHMFNCEHQYISSTIANERHFSAIDESKGEVKDDGGICTCNRNKK</sequence>
<proteinExistence type="predicted"/>
<dbReference type="Proteomes" id="UP001157418">
    <property type="component" value="Unassembled WGS sequence"/>
</dbReference>
<gene>
    <name evidence="1" type="ORF">LVIROSA_LOCUS4517</name>
</gene>
<dbReference type="EMBL" id="CAKMRJ010000002">
    <property type="protein sequence ID" value="CAH1416775.1"/>
    <property type="molecule type" value="Genomic_DNA"/>
</dbReference>
<evidence type="ECO:0000313" key="2">
    <source>
        <dbReference type="Proteomes" id="UP001157418"/>
    </source>
</evidence>
<reference evidence="1 2" key="1">
    <citation type="submission" date="2022-01" db="EMBL/GenBank/DDBJ databases">
        <authorList>
            <person name="Xiong W."/>
            <person name="Schranz E."/>
        </authorList>
    </citation>
    <scope>NUCLEOTIDE SEQUENCE [LARGE SCALE GENOMIC DNA]</scope>
</reference>
<dbReference type="AlphaFoldDB" id="A0AAU9M441"/>
<evidence type="ECO:0000313" key="1">
    <source>
        <dbReference type="EMBL" id="CAH1416775.1"/>
    </source>
</evidence>
<comment type="caution">
    <text evidence="1">The sequence shown here is derived from an EMBL/GenBank/DDBJ whole genome shotgun (WGS) entry which is preliminary data.</text>
</comment>
<name>A0AAU9M441_9ASTR</name>
<accession>A0AAU9M441</accession>
<protein>
    <submittedName>
        <fullName evidence="1">Uncharacterized protein</fullName>
    </submittedName>
</protein>
<organism evidence="1 2">
    <name type="scientific">Lactuca virosa</name>
    <dbReference type="NCBI Taxonomy" id="75947"/>
    <lineage>
        <taxon>Eukaryota</taxon>
        <taxon>Viridiplantae</taxon>
        <taxon>Streptophyta</taxon>
        <taxon>Embryophyta</taxon>
        <taxon>Tracheophyta</taxon>
        <taxon>Spermatophyta</taxon>
        <taxon>Magnoliopsida</taxon>
        <taxon>eudicotyledons</taxon>
        <taxon>Gunneridae</taxon>
        <taxon>Pentapetalae</taxon>
        <taxon>asterids</taxon>
        <taxon>campanulids</taxon>
        <taxon>Asterales</taxon>
        <taxon>Asteraceae</taxon>
        <taxon>Cichorioideae</taxon>
        <taxon>Cichorieae</taxon>
        <taxon>Lactucinae</taxon>
        <taxon>Lactuca</taxon>
    </lineage>
</organism>
<keyword evidence="2" id="KW-1185">Reference proteome</keyword>